<proteinExistence type="predicted"/>
<name>A0A0A9FSB9_ARUDO</name>
<reference evidence="1" key="2">
    <citation type="journal article" date="2015" name="Data Brief">
        <title>Shoot transcriptome of the giant reed, Arundo donax.</title>
        <authorList>
            <person name="Barrero R.A."/>
            <person name="Guerrero F.D."/>
            <person name="Moolhuijzen P."/>
            <person name="Goolsby J.A."/>
            <person name="Tidwell J."/>
            <person name="Bellgard S.E."/>
            <person name="Bellgard M.I."/>
        </authorList>
    </citation>
    <scope>NUCLEOTIDE SEQUENCE</scope>
    <source>
        <tissue evidence="1">Shoot tissue taken approximately 20 cm above the soil surface</tissue>
    </source>
</reference>
<accession>A0A0A9FSB9</accession>
<dbReference type="EMBL" id="GBRH01184680">
    <property type="protein sequence ID" value="JAE13216.1"/>
    <property type="molecule type" value="Transcribed_RNA"/>
</dbReference>
<dbReference type="AlphaFoldDB" id="A0A0A9FSB9"/>
<sequence>MIYLNTINNCPYQPKVAHSSTIL</sequence>
<organism evidence="1">
    <name type="scientific">Arundo donax</name>
    <name type="common">Giant reed</name>
    <name type="synonym">Donax arundinaceus</name>
    <dbReference type="NCBI Taxonomy" id="35708"/>
    <lineage>
        <taxon>Eukaryota</taxon>
        <taxon>Viridiplantae</taxon>
        <taxon>Streptophyta</taxon>
        <taxon>Embryophyta</taxon>
        <taxon>Tracheophyta</taxon>
        <taxon>Spermatophyta</taxon>
        <taxon>Magnoliopsida</taxon>
        <taxon>Liliopsida</taxon>
        <taxon>Poales</taxon>
        <taxon>Poaceae</taxon>
        <taxon>PACMAD clade</taxon>
        <taxon>Arundinoideae</taxon>
        <taxon>Arundineae</taxon>
        <taxon>Arundo</taxon>
    </lineage>
</organism>
<reference evidence="1" key="1">
    <citation type="submission" date="2014-09" db="EMBL/GenBank/DDBJ databases">
        <authorList>
            <person name="Magalhaes I.L.F."/>
            <person name="Oliveira U."/>
            <person name="Santos F.R."/>
            <person name="Vidigal T.H.D.A."/>
            <person name="Brescovit A.D."/>
            <person name="Santos A.J."/>
        </authorList>
    </citation>
    <scope>NUCLEOTIDE SEQUENCE</scope>
    <source>
        <tissue evidence="1">Shoot tissue taken approximately 20 cm above the soil surface</tissue>
    </source>
</reference>
<evidence type="ECO:0000313" key="1">
    <source>
        <dbReference type="EMBL" id="JAE13216.1"/>
    </source>
</evidence>
<protein>
    <submittedName>
        <fullName evidence="1">Uncharacterized protein</fullName>
    </submittedName>
</protein>